<dbReference type="PROSITE" id="PS51674">
    <property type="entry name" value="4FE4S_WBL"/>
    <property type="match status" value="1"/>
</dbReference>
<keyword evidence="3" id="KW-1185">Reference proteome</keyword>
<dbReference type="InterPro" id="IPR034768">
    <property type="entry name" value="4FE4S_WBL"/>
</dbReference>
<gene>
    <name evidence="2" type="ORF">SAMN05421505_13820</name>
</gene>
<sequence length="93" mass="9887">MSSHIVASPFGVVTSDATSDLDGVLLTRAAKCRQPGIDPEYAQRLCSGCPFTGLDGECVNRARKMPFDNWGIIGGTTPTQRRLLGIGTYEVAA</sequence>
<reference evidence="2 3" key="1">
    <citation type="submission" date="2016-10" db="EMBL/GenBank/DDBJ databases">
        <authorList>
            <person name="de Groot N.N."/>
        </authorList>
    </citation>
    <scope>NUCLEOTIDE SEQUENCE [LARGE SCALE GENOMIC DNA]</scope>
    <source>
        <strain evidence="2 3">CPCC 201354</strain>
    </source>
</reference>
<evidence type="ECO:0000313" key="2">
    <source>
        <dbReference type="EMBL" id="SDI20418.1"/>
    </source>
</evidence>
<accession>A0A1G8IMZ8</accession>
<feature type="domain" description="4Fe-4S Wbl-type" evidence="1">
    <location>
        <begin position="17"/>
        <end position="83"/>
    </location>
</feature>
<dbReference type="EMBL" id="FNCN01000038">
    <property type="protein sequence ID" value="SDI20418.1"/>
    <property type="molecule type" value="Genomic_DNA"/>
</dbReference>
<dbReference type="RefSeq" id="WP_093174550.1">
    <property type="nucleotide sequence ID" value="NZ_FNCN01000038.1"/>
</dbReference>
<protein>
    <recommendedName>
        <fullName evidence="1">4Fe-4S Wbl-type domain-containing protein</fullName>
    </recommendedName>
</protein>
<evidence type="ECO:0000313" key="3">
    <source>
        <dbReference type="Proteomes" id="UP000198923"/>
    </source>
</evidence>
<dbReference type="Proteomes" id="UP000198923">
    <property type="component" value="Unassembled WGS sequence"/>
</dbReference>
<dbReference type="STRING" id="504805.SAMN05421505_13820"/>
<organism evidence="2 3">
    <name type="scientific">Sinosporangium album</name>
    <dbReference type="NCBI Taxonomy" id="504805"/>
    <lineage>
        <taxon>Bacteria</taxon>
        <taxon>Bacillati</taxon>
        <taxon>Actinomycetota</taxon>
        <taxon>Actinomycetes</taxon>
        <taxon>Streptosporangiales</taxon>
        <taxon>Streptosporangiaceae</taxon>
        <taxon>Sinosporangium</taxon>
    </lineage>
</organism>
<dbReference type="AlphaFoldDB" id="A0A1G8IMZ8"/>
<name>A0A1G8IMZ8_9ACTN</name>
<dbReference type="OrthoDB" id="9895372at2"/>
<evidence type="ECO:0000259" key="1">
    <source>
        <dbReference type="PROSITE" id="PS51674"/>
    </source>
</evidence>
<proteinExistence type="predicted"/>